<name>A0A4U9RF25_HATHI</name>
<sequence length="133" mass="15901">MKKLSSPFLDRIDMYVSVPNLPFEEFRNAENESSKEIRERVIKAREIQKRRYKNMGIYTNSCINTTLLKTYCKLDIEEEYFLESMFKKYSLSGRAYSRILKLSRTIADLSGKDKIEKMHLIEAFSYRNFLKEE</sequence>
<dbReference type="EMBL" id="LR590481">
    <property type="protein sequence ID" value="VTQ89631.1"/>
    <property type="molecule type" value="Genomic_DNA"/>
</dbReference>
<dbReference type="Gene3D" id="3.40.50.300">
    <property type="entry name" value="P-loop containing nucleotide triphosphate hydrolases"/>
    <property type="match status" value="1"/>
</dbReference>
<dbReference type="AlphaFoldDB" id="A0A4U9RF25"/>
<dbReference type="Pfam" id="PF13335">
    <property type="entry name" value="Mg_chelatase_C"/>
    <property type="match status" value="1"/>
</dbReference>
<dbReference type="Proteomes" id="UP000308489">
    <property type="component" value="Chromosome 1"/>
</dbReference>
<accession>A0A4U9RF25</accession>
<organism evidence="2 3">
    <name type="scientific">Hathewaya histolytica</name>
    <name type="common">Clostridium histolyticum</name>
    <dbReference type="NCBI Taxonomy" id="1498"/>
    <lineage>
        <taxon>Bacteria</taxon>
        <taxon>Bacillati</taxon>
        <taxon>Bacillota</taxon>
        <taxon>Clostridia</taxon>
        <taxon>Eubacteriales</taxon>
        <taxon>Clostridiaceae</taxon>
        <taxon>Hathewaya</taxon>
    </lineage>
</organism>
<dbReference type="OrthoDB" id="9813147at2"/>
<reference evidence="2 3" key="1">
    <citation type="submission" date="2019-05" db="EMBL/GenBank/DDBJ databases">
        <authorList>
            <consortium name="Pathogen Informatics"/>
        </authorList>
    </citation>
    <scope>NUCLEOTIDE SEQUENCE [LARGE SCALE GENOMIC DNA]</scope>
    <source>
        <strain evidence="2 3">NCTC503</strain>
    </source>
</reference>
<feature type="domain" description="Mg chelatase-related protein C-terminal" evidence="1">
    <location>
        <begin position="32"/>
        <end position="127"/>
    </location>
</feature>
<dbReference type="PANTHER" id="PTHR32039:SF7">
    <property type="entry name" value="COMPETENCE PROTEIN COMM"/>
    <property type="match status" value="1"/>
</dbReference>
<protein>
    <submittedName>
        <fullName evidence="2">Putative Mg chelatase</fullName>
    </submittedName>
</protein>
<dbReference type="InterPro" id="IPR045006">
    <property type="entry name" value="CHLI-like"/>
</dbReference>
<evidence type="ECO:0000313" key="3">
    <source>
        <dbReference type="Proteomes" id="UP000308489"/>
    </source>
</evidence>
<dbReference type="InterPro" id="IPR025158">
    <property type="entry name" value="Mg_chelat-rel_C"/>
</dbReference>
<gene>
    <name evidence="2" type="primary">comM_1</name>
    <name evidence="2" type="ORF">NCTC503_01444</name>
</gene>
<dbReference type="KEGG" id="hhw:NCTC503_01444"/>
<evidence type="ECO:0000313" key="2">
    <source>
        <dbReference type="EMBL" id="VTQ89631.1"/>
    </source>
</evidence>
<dbReference type="InterPro" id="IPR027417">
    <property type="entry name" value="P-loop_NTPase"/>
</dbReference>
<proteinExistence type="predicted"/>
<keyword evidence="3" id="KW-1185">Reference proteome</keyword>
<evidence type="ECO:0000259" key="1">
    <source>
        <dbReference type="Pfam" id="PF13335"/>
    </source>
</evidence>
<dbReference type="PANTHER" id="PTHR32039">
    <property type="entry name" value="MAGNESIUM-CHELATASE SUBUNIT CHLI"/>
    <property type="match status" value="1"/>
</dbReference>
<dbReference type="SUPFAM" id="SSF52540">
    <property type="entry name" value="P-loop containing nucleoside triphosphate hydrolases"/>
    <property type="match status" value="1"/>
</dbReference>